<dbReference type="AlphaFoldDB" id="A0A2N2F3P3"/>
<dbReference type="InterPro" id="IPR052462">
    <property type="entry name" value="SLIRP/GR-RBP-like"/>
</dbReference>
<dbReference type="SUPFAM" id="SSF54928">
    <property type="entry name" value="RNA-binding domain, RBD"/>
    <property type="match status" value="1"/>
</dbReference>
<evidence type="ECO:0000313" key="5">
    <source>
        <dbReference type="Proteomes" id="UP000233417"/>
    </source>
</evidence>
<dbReference type="InterPro" id="IPR012677">
    <property type="entry name" value="Nucleotide-bd_a/b_plait_sf"/>
</dbReference>
<dbReference type="InterPro" id="IPR035979">
    <property type="entry name" value="RBD_domain_sf"/>
</dbReference>
<sequence>MQNKLFVGNLSWGTTDESLLTLFSEIGEVVEAKVIVDKFKNRSKGFGFVTMATEELAQAAIDQLNGKEVDGRAINVSIAKPPREDGGFRNDRRGNDRGGRRDDFYR</sequence>
<dbReference type="PROSITE" id="PS50102">
    <property type="entry name" value="RRM"/>
    <property type="match status" value="1"/>
</dbReference>
<protein>
    <submittedName>
        <fullName evidence="4">RNA-binding protein</fullName>
    </submittedName>
</protein>
<dbReference type="CDD" id="cd21608">
    <property type="entry name" value="RRM2_NsCP33_like"/>
    <property type="match status" value="1"/>
</dbReference>
<dbReference type="PANTHER" id="PTHR48027">
    <property type="entry name" value="HETEROGENEOUS NUCLEAR RIBONUCLEOPROTEIN 87F-RELATED"/>
    <property type="match status" value="1"/>
</dbReference>
<dbReference type="InterPro" id="IPR048289">
    <property type="entry name" value="RRM2_NsCP33-like"/>
</dbReference>
<evidence type="ECO:0000313" key="4">
    <source>
        <dbReference type="EMBL" id="PKN02798.1"/>
    </source>
</evidence>
<reference evidence="4 5" key="1">
    <citation type="journal article" date="2017" name="ISME J.">
        <title>Potential for microbial H2 and metal transformations associated with novel bacteria and archaea in deep terrestrial subsurface sediments.</title>
        <authorList>
            <person name="Hernsdorf A.W."/>
            <person name="Amano Y."/>
            <person name="Miyakawa K."/>
            <person name="Ise K."/>
            <person name="Suzuki Y."/>
            <person name="Anantharaman K."/>
            <person name="Probst A."/>
            <person name="Burstein D."/>
            <person name="Thomas B.C."/>
            <person name="Banfield J.F."/>
        </authorList>
    </citation>
    <scope>NUCLEOTIDE SEQUENCE [LARGE SCALE GENOMIC DNA]</scope>
    <source>
        <strain evidence="4">HGW-Dojkabacteria-1</strain>
    </source>
</reference>
<proteinExistence type="predicted"/>
<evidence type="ECO:0000259" key="3">
    <source>
        <dbReference type="PROSITE" id="PS50102"/>
    </source>
</evidence>
<dbReference type="Pfam" id="PF00076">
    <property type="entry name" value="RRM_1"/>
    <property type="match status" value="1"/>
</dbReference>
<gene>
    <name evidence="4" type="ORF">CVU76_02095</name>
</gene>
<dbReference type="Gene3D" id="3.30.70.330">
    <property type="match status" value="1"/>
</dbReference>
<comment type="caution">
    <text evidence="4">The sequence shown here is derived from an EMBL/GenBank/DDBJ whole genome shotgun (WGS) entry which is preliminary data.</text>
</comment>
<name>A0A2N2F3P3_9BACT</name>
<organism evidence="4 5">
    <name type="scientific">Candidatus Dojkabacteria bacterium HGW-Dojkabacteria-1</name>
    <dbReference type="NCBI Taxonomy" id="2013761"/>
    <lineage>
        <taxon>Bacteria</taxon>
        <taxon>Candidatus Dojkabacteria</taxon>
    </lineage>
</organism>
<keyword evidence="1" id="KW-0694">RNA-binding</keyword>
<feature type="domain" description="RRM" evidence="3">
    <location>
        <begin position="3"/>
        <end position="81"/>
    </location>
</feature>
<evidence type="ECO:0000256" key="2">
    <source>
        <dbReference type="SAM" id="MobiDB-lite"/>
    </source>
</evidence>
<evidence type="ECO:0000256" key="1">
    <source>
        <dbReference type="ARBA" id="ARBA00022884"/>
    </source>
</evidence>
<dbReference type="SMART" id="SM00360">
    <property type="entry name" value="RRM"/>
    <property type="match status" value="1"/>
</dbReference>
<feature type="compositionally biased region" description="Basic and acidic residues" evidence="2">
    <location>
        <begin position="81"/>
        <end position="106"/>
    </location>
</feature>
<dbReference type="GO" id="GO:0003723">
    <property type="term" value="F:RNA binding"/>
    <property type="evidence" value="ECO:0007669"/>
    <property type="project" value="UniProtKB-KW"/>
</dbReference>
<dbReference type="EMBL" id="PHAO01000001">
    <property type="protein sequence ID" value="PKN02798.1"/>
    <property type="molecule type" value="Genomic_DNA"/>
</dbReference>
<accession>A0A2N2F3P3</accession>
<feature type="region of interest" description="Disordered" evidence="2">
    <location>
        <begin position="79"/>
        <end position="106"/>
    </location>
</feature>
<dbReference type="Proteomes" id="UP000233417">
    <property type="component" value="Unassembled WGS sequence"/>
</dbReference>
<dbReference type="InterPro" id="IPR000504">
    <property type="entry name" value="RRM_dom"/>
</dbReference>